<feature type="transmembrane region" description="Helical" evidence="1">
    <location>
        <begin position="35"/>
        <end position="57"/>
    </location>
</feature>
<dbReference type="Proteomes" id="UP001163046">
    <property type="component" value="Unassembled WGS sequence"/>
</dbReference>
<dbReference type="EMBL" id="MU825414">
    <property type="protein sequence ID" value="KAJ7390598.1"/>
    <property type="molecule type" value="Genomic_DNA"/>
</dbReference>
<evidence type="ECO:0000256" key="1">
    <source>
        <dbReference type="SAM" id="Phobius"/>
    </source>
</evidence>
<keyword evidence="3" id="KW-1185">Reference proteome</keyword>
<comment type="caution">
    <text evidence="2">The sequence shown here is derived from an EMBL/GenBank/DDBJ whole genome shotgun (WGS) entry which is preliminary data.</text>
</comment>
<dbReference type="AlphaFoldDB" id="A0A9X0D9I1"/>
<dbReference type="OrthoDB" id="5967684at2759"/>
<sequence>MFVRCESDVTVFILNCSLTGTFCLRREFSDLKHTVLLILALCDWCAVLFGTLAGLAVDKNPDSMWWVTYCLCEQPQVLLQTGIFILNMAVLILNADKSQGALFTRPRNSYVHLILFNAASIVLAKAGTHALARALDHVGGPLEASHVLGVTFLMSVYRITFLFLDYLYYAFTNPKDNKSYKFIDNLRKAVIIIDI</sequence>
<reference evidence="2" key="1">
    <citation type="submission" date="2023-01" db="EMBL/GenBank/DDBJ databases">
        <title>Genome assembly of the deep-sea coral Lophelia pertusa.</title>
        <authorList>
            <person name="Herrera S."/>
            <person name="Cordes E."/>
        </authorList>
    </citation>
    <scope>NUCLEOTIDE SEQUENCE</scope>
    <source>
        <strain evidence="2">USNM1676648</strain>
        <tissue evidence="2">Polyp</tissue>
    </source>
</reference>
<keyword evidence="1" id="KW-0812">Transmembrane</keyword>
<proteinExistence type="predicted"/>
<evidence type="ECO:0000313" key="2">
    <source>
        <dbReference type="EMBL" id="KAJ7390598.1"/>
    </source>
</evidence>
<accession>A0A9X0D9I1</accession>
<organism evidence="2 3">
    <name type="scientific">Desmophyllum pertusum</name>
    <dbReference type="NCBI Taxonomy" id="174260"/>
    <lineage>
        <taxon>Eukaryota</taxon>
        <taxon>Metazoa</taxon>
        <taxon>Cnidaria</taxon>
        <taxon>Anthozoa</taxon>
        <taxon>Hexacorallia</taxon>
        <taxon>Scleractinia</taxon>
        <taxon>Caryophylliina</taxon>
        <taxon>Caryophylliidae</taxon>
        <taxon>Desmophyllum</taxon>
    </lineage>
</organism>
<name>A0A9X0D9I1_9CNID</name>
<evidence type="ECO:0000313" key="3">
    <source>
        <dbReference type="Proteomes" id="UP001163046"/>
    </source>
</evidence>
<keyword evidence="1" id="KW-0472">Membrane</keyword>
<feature type="transmembrane region" description="Helical" evidence="1">
    <location>
        <begin position="147"/>
        <end position="171"/>
    </location>
</feature>
<keyword evidence="1" id="KW-1133">Transmembrane helix</keyword>
<gene>
    <name evidence="2" type="ORF">OS493_023987</name>
</gene>
<feature type="transmembrane region" description="Helical" evidence="1">
    <location>
        <begin position="108"/>
        <end position="127"/>
    </location>
</feature>
<feature type="transmembrane region" description="Helical" evidence="1">
    <location>
        <begin position="77"/>
        <end position="96"/>
    </location>
</feature>
<protein>
    <submittedName>
        <fullName evidence="2">Uncharacterized protein</fullName>
    </submittedName>
</protein>